<dbReference type="Pfam" id="PF12680">
    <property type="entry name" value="SnoaL_2"/>
    <property type="match status" value="1"/>
</dbReference>
<gene>
    <name evidence="2" type="ordered locus">Trad_0795</name>
</gene>
<dbReference type="Proteomes" id="UP000000379">
    <property type="component" value="Chromosome"/>
</dbReference>
<feature type="domain" description="SnoaL-like" evidence="1">
    <location>
        <begin position="14"/>
        <end position="112"/>
    </location>
</feature>
<reference evidence="2 3" key="2">
    <citation type="journal article" date="2011" name="Stand. Genomic Sci.">
        <title>Complete genome sequence of Truepera radiovictrix type strain (RQ-24).</title>
        <authorList>
            <person name="Ivanova N."/>
            <person name="Rohde C."/>
            <person name="Munk C."/>
            <person name="Nolan M."/>
            <person name="Lucas S."/>
            <person name="Del Rio T.G."/>
            <person name="Tice H."/>
            <person name="Deshpande S."/>
            <person name="Cheng J.F."/>
            <person name="Tapia R."/>
            <person name="Han C."/>
            <person name="Goodwin L."/>
            <person name="Pitluck S."/>
            <person name="Liolios K."/>
            <person name="Mavromatis K."/>
            <person name="Mikhailova N."/>
            <person name="Pati A."/>
            <person name="Chen A."/>
            <person name="Palaniappan K."/>
            <person name="Land M."/>
            <person name="Hauser L."/>
            <person name="Chang Y.J."/>
            <person name="Jeffries C.D."/>
            <person name="Brambilla E."/>
            <person name="Rohde M."/>
            <person name="Goker M."/>
            <person name="Tindall B.J."/>
            <person name="Woyke T."/>
            <person name="Bristow J."/>
            <person name="Eisen J.A."/>
            <person name="Markowitz V."/>
            <person name="Hugenholtz P."/>
            <person name="Kyrpides N.C."/>
            <person name="Klenk H.P."/>
            <person name="Lapidus A."/>
        </authorList>
    </citation>
    <scope>NUCLEOTIDE SEQUENCE [LARGE SCALE GENOMIC DNA]</scope>
    <source>
        <strain evidence="3">DSM 17093 / CIP 108686 / LMG 22925 / RQ-24</strain>
    </source>
</reference>
<dbReference type="AlphaFoldDB" id="D7CU31"/>
<dbReference type="EMBL" id="CP002049">
    <property type="protein sequence ID" value="ADI13929.1"/>
    <property type="molecule type" value="Genomic_DNA"/>
</dbReference>
<organism evidence="2 3">
    <name type="scientific">Truepera radiovictrix (strain DSM 17093 / CIP 108686 / LMG 22925 / RQ-24)</name>
    <dbReference type="NCBI Taxonomy" id="649638"/>
    <lineage>
        <taxon>Bacteria</taxon>
        <taxon>Thermotogati</taxon>
        <taxon>Deinococcota</taxon>
        <taxon>Deinococci</taxon>
        <taxon>Trueperales</taxon>
        <taxon>Trueperaceae</taxon>
        <taxon>Truepera</taxon>
    </lineage>
</organism>
<dbReference type="eggNOG" id="COG3631">
    <property type="taxonomic scope" value="Bacteria"/>
</dbReference>
<proteinExistence type="predicted"/>
<dbReference type="OrthoDB" id="582607at2"/>
<dbReference type="HOGENOM" id="CLU_119503_1_0_0"/>
<sequence length="130" mass="14651">MNTSGSEIAQSFMDALKRVEKEREVAPLVALFAEDATLERMTHKTYEGKGDVETFWTEYLEPFDEVSTEFYNVTEDDETVVLEWRSKGKLKGGKDISYRGVSSFDVEGGKVKSFRTYYDSAAFLTEGASA</sequence>
<dbReference type="Gene3D" id="3.10.450.50">
    <property type="match status" value="1"/>
</dbReference>
<evidence type="ECO:0000259" key="1">
    <source>
        <dbReference type="Pfam" id="PF12680"/>
    </source>
</evidence>
<keyword evidence="3" id="KW-1185">Reference proteome</keyword>
<dbReference type="InterPro" id="IPR037401">
    <property type="entry name" value="SnoaL-like"/>
</dbReference>
<dbReference type="InterPro" id="IPR032710">
    <property type="entry name" value="NTF2-like_dom_sf"/>
</dbReference>
<accession>D7CU31</accession>
<dbReference type="KEGG" id="tra:Trad_0795"/>
<protein>
    <recommendedName>
        <fullName evidence="1">SnoaL-like domain-containing protein</fullName>
    </recommendedName>
</protein>
<dbReference type="RefSeq" id="WP_013177301.1">
    <property type="nucleotide sequence ID" value="NC_014221.1"/>
</dbReference>
<name>D7CU31_TRURR</name>
<evidence type="ECO:0000313" key="2">
    <source>
        <dbReference type="EMBL" id="ADI13929.1"/>
    </source>
</evidence>
<evidence type="ECO:0000313" key="3">
    <source>
        <dbReference type="Proteomes" id="UP000000379"/>
    </source>
</evidence>
<dbReference type="SUPFAM" id="SSF54427">
    <property type="entry name" value="NTF2-like"/>
    <property type="match status" value="1"/>
</dbReference>
<reference evidence="3" key="1">
    <citation type="submission" date="2010-05" db="EMBL/GenBank/DDBJ databases">
        <title>The complete genome of Truepera radiovictris DSM 17093.</title>
        <authorList>
            <consortium name="US DOE Joint Genome Institute (JGI-PGF)"/>
            <person name="Lucas S."/>
            <person name="Copeland A."/>
            <person name="Lapidus A."/>
            <person name="Glavina del Rio T."/>
            <person name="Dalin E."/>
            <person name="Tice H."/>
            <person name="Bruce D."/>
            <person name="Goodwin L."/>
            <person name="Pitluck S."/>
            <person name="Kyrpides N."/>
            <person name="Mavromatis K."/>
            <person name="Ovchinnikova G."/>
            <person name="Munk A.C."/>
            <person name="Detter J.C."/>
            <person name="Han C."/>
            <person name="Tapia R."/>
            <person name="Land M."/>
            <person name="Hauser L."/>
            <person name="Markowitz V."/>
            <person name="Cheng J.-F."/>
            <person name="Hugenholtz P."/>
            <person name="Woyke T."/>
            <person name="Wu D."/>
            <person name="Tindall B."/>
            <person name="Pomrenke H.G."/>
            <person name="Brambilla E."/>
            <person name="Klenk H.-P."/>
            <person name="Eisen J.A."/>
        </authorList>
    </citation>
    <scope>NUCLEOTIDE SEQUENCE [LARGE SCALE GENOMIC DNA]</scope>
    <source>
        <strain evidence="3">DSM 17093 / CIP 108686 / LMG 22925 / RQ-24</strain>
    </source>
</reference>